<sequence>MRGPEPCEACPSPTAAGLCVPLSGAVQPDTDRRMTDEPTGSSTDARSPMPLSGAAPVGVAGYSAPPQGQPSPLTGVAAGTAPARAPLLLQHAEPGGGAGWWPHVSPLDPAILDDSLATCRRELAVFKEEAAVQSSKAHSANAVLLEARTQIAMLEAKLETSSSRIRRLEAQVAAQALEIQHWREGGQNGGQLKAALDAQHRADFEHCEARLAQLERDLAEKEQQLASMHLGTLAGDTARVSSLALAAELQEKLTAKDRQLDRLQAHADSVTRELELRQEVLKTFEARLGQVERAAQQKRPAPRDPSPPPAVASFAAPAAEPPRGATGRAAEPLWGATSPTAEPLQGTVTSVPREAAAAAREAALEDARLKVQQLYDKLAARDAAAIRRLRSDVSAAADGAGEARPEMRASADLLTAPSSDAPTAPGTPIAGPRLGIARPLEESVHDGPFRVGCFGGVSKPSLSDSTTTCSPDAASGQLASVAASTTHGSPLCDNPERVLAAQDETSLASAIARACNDARHAAVASSISSLQPPPAVRGVVVGDARPAATSPLRLSRPEAAVTVGPSGTCSPCVGARCRSLTPTSPALVDGRAPGASAVHRRSASSRGIRAPTAATPVTPRFVSPLAAEAALVSPVRGVAVPAAPHSTPLGSQTRLHVKHGTPPRSRCMPVMLCGGPEGVATPGKQMPSTTSAASQQQQQQQQQQPAVSRASTEAPVERASSSPRRVRSSSAGPAAGGGAQVAVALVRPLPTPMGVAAWPSQARLLATLGSATAAPASASGPVSLSCAASRSNSPVPLQTAPAAIARRWPQVRGR</sequence>
<organism evidence="4">
    <name type="scientific">Alexandrium monilatum</name>
    <dbReference type="NCBI Taxonomy" id="311494"/>
    <lineage>
        <taxon>Eukaryota</taxon>
        <taxon>Sar</taxon>
        <taxon>Alveolata</taxon>
        <taxon>Dinophyceae</taxon>
        <taxon>Gonyaulacales</taxon>
        <taxon>Pyrocystaceae</taxon>
        <taxon>Alexandrium</taxon>
    </lineage>
</organism>
<dbReference type="AlphaFoldDB" id="A0A6T0ZWG0"/>
<feature type="compositionally biased region" description="Low complexity" evidence="2">
    <location>
        <begin position="774"/>
        <end position="785"/>
    </location>
</feature>
<accession>A0A6T0ZWG0</accession>
<feature type="region of interest" description="Disordered" evidence="2">
    <location>
        <begin position="643"/>
        <end position="739"/>
    </location>
</feature>
<feature type="compositionally biased region" description="Low complexity" evidence="2">
    <location>
        <begin position="695"/>
        <end position="704"/>
    </location>
</feature>
<dbReference type="EMBL" id="HBNR01033156">
    <property type="protein sequence ID" value="CAE4588084.1"/>
    <property type="molecule type" value="Transcribed_RNA"/>
</dbReference>
<evidence type="ECO:0000256" key="1">
    <source>
        <dbReference type="SAM" id="Coils"/>
    </source>
</evidence>
<feature type="region of interest" description="Disordered" evidence="2">
    <location>
        <begin position="292"/>
        <end position="345"/>
    </location>
</feature>
<dbReference type="EMBL" id="HBNR01033160">
    <property type="protein sequence ID" value="CAE4588091.1"/>
    <property type="molecule type" value="Transcribed_RNA"/>
</dbReference>
<proteinExistence type="predicted"/>
<gene>
    <name evidence="3" type="ORF">AMON00008_LOCUS22762</name>
    <name evidence="4" type="ORF">AMON00008_LOCUS22763</name>
    <name evidence="5" type="ORF">AMON00008_LOCUS22766</name>
</gene>
<feature type="region of interest" description="Disordered" evidence="2">
    <location>
        <begin position="1"/>
        <end position="71"/>
    </location>
</feature>
<feature type="compositionally biased region" description="Polar residues" evidence="2">
    <location>
        <begin position="786"/>
        <end position="796"/>
    </location>
</feature>
<dbReference type="EMBL" id="HBNR01033157">
    <property type="protein sequence ID" value="CAE4588086.1"/>
    <property type="molecule type" value="Transcribed_RNA"/>
</dbReference>
<evidence type="ECO:0000256" key="2">
    <source>
        <dbReference type="SAM" id="MobiDB-lite"/>
    </source>
</evidence>
<feature type="coiled-coil region" evidence="1">
    <location>
        <begin position="204"/>
        <end position="273"/>
    </location>
</feature>
<feature type="region of interest" description="Disordered" evidence="2">
    <location>
        <begin position="774"/>
        <end position="800"/>
    </location>
</feature>
<reference evidence="4" key="1">
    <citation type="submission" date="2021-01" db="EMBL/GenBank/DDBJ databases">
        <authorList>
            <person name="Corre E."/>
            <person name="Pelletier E."/>
            <person name="Niang G."/>
            <person name="Scheremetjew M."/>
            <person name="Finn R."/>
            <person name="Kale V."/>
            <person name="Holt S."/>
            <person name="Cochrane G."/>
            <person name="Meng A."/>
            <person name="Brown T."/>
            <person name="Cohen L."/>
        </authorList>
    </citation>
    <scope>NUCLEOTIDE SEQUENCE</scope>
    <source>
        <strain evidence="4">CCMP3105</strain>
    </source>
</reference>
<feature type="compositionally biased region" description="Low complexity" evidence="2">
    <location>
        <begin position="311"/>
        <end position="322"/>
    </location>
</feature>
<protein>
    <submittedName>
        <fullName evidence="4">Uncharacterized protein</fullName>
    </submittedName>
</protein>
<name>A0A6T0ZWG0_9DINO</name>
<evidence type="ECO:0000313" key="3">
    <source>
        <dbReference type="EMBL" id="CAE4588084.1"/>
    </source>
</evidence>
<evidence type="ECO:0000313" key="4">
    <source>
        <dbReference type="EMBL" id="CAE4588086.1"/>
    </source>
</evidence>
<keyword evidence="1" id="KW-0175">Coiled coil</keyword>
<feature type="compositionally biased region" description="Low complexity" evidence="2">
    <location>
        <begin position="717"/>
        <end position="733"/>
    </location>
</feature>
<feature type="coiled-coil region" evidence="1">
    <location>
        <begin position="144"/>
        <end position="171"/>
    </location>
</feature>
<evidence type="ECO:0000313" key="5">
    <source>
        <dbReference type="EMBL" id="CAE4588091.1"/>
    </source>
</evidence>